<dbReference type="SUPFAM" id="SSF56726">
    <property type="entry name" value="DNA topoisomerase IV, alpha subunit"/>
    <property type="match status" value="1"/>
</dbReference>
<dbReference type="Gene3D" id="3.40.1360.10">
    <property type="match status" value="1"/>
</dbReference>
<evidence type="ECO:0000256" key="10">
    <source>
        <dbReference type="ARBA" id="ARBA00023235"/>
    </source>
</evidence>
<dbReference type="InterPro" id="IPR036078">
    <property type="entry name" value="Spo11/TopoVI_A_sf"/>
</dbReference>
<evidence type="ECO:0000256" key="2">
    <source>
        <dbReference type="ARBA" id="ARBA00001946"/>
    </source>
</evidence>
<evidence type="ECO:0000256" key="7">
    <source>
        <dbReference type="ARBA" id="ARBA00022842"/>
    </source>
</evidence>
<evidence type="ECO:0000256" key="9">
    <source>
        <dbReference type="ARBA" id="ARBA00023125"/>
    </source>
</evidence>
<dbReference type="InterPro" id="IPR034136">
    <property type="entry name" value="TOPRIM_Topo6A/Spo11"/>
</dbReference>
<dbReference type="AlphaFoldDB" id="A0A9P9EDK1"/>
<keyword evidence="17" id="KW-1185">Reference proteome</keyword>
<feature type="domain" description="Topoisomerase 6 subunit A/Spo11 TOPRIM" evidence="15">
    <location>
        <begin position="260"/>
        <end position="439"/>
    </location>
</feature>
<dbReference type="GO" id="GO:0003918">
    <property type="term" value="F:DNA topoisomerase type II (double strand cut, ATP-hydrolyzing) activity"/>
    <property type="evidence" value="ECO:0007669"/>
    <property type="project" value="UniProtKB-UniRule"/>
</dbReference>
<feature type="region of interest" description="Disordered" evidence="13">
    <location>
        <begin position="1"/>
        <end position="30"/>
    </location>
</feature>
<feature type="domain" description="Spo11/DNA topoisomerase VI subunit A N-terminal" evidence="14">
    <location>
        <begin position="149"/>
        <end position="210"/>
    </location>
</feature>
<evidence type="ECO:0000256" key="11">
    <source>
        <dbReference type="ARBA" id="ARBA00023242"/>
    </source>
</evidence>
<dbReference type="GO" id="GO:0005524">
    <property type="term" value="F:ATP binding"/>
    <property type="evidence" value="ECO:0007669"/>
    <property type="project" value="InterPro"/>
</dbReference>
<keyword evidence="8 12" id="KW-0799">Topoisomerase</keyword>
<dbReference type="Gene3D" id="1.10.10.10">
    <property type="entry name" value="Winged helix-like DNA-binding domain superfamily/Winged helix DNA-binding domain"/>
    <property type="match status" value="1"/>
</dbReference>
<evidence type="ECO:0000256" key="4">
    <source>
        <dbReference type="ARBA" id="ARBA00006559"/>
    </source>
</evidence>
<evidence type="ECO:0000313" key="17">
    <source>
        <dbReference type="Proteomes" id="UP000700596"/>
    </source>
</evidence>
<evidence type="ECO:0000256" key="6">
    <source>
        <dbReference type="ARBA" id="ARBA00022723"/>
    </source>
</evidence>
<dbReference type="CDD" id="cd00223">
    <property type="entry name" value="TOPRIM_TopoIIB_SPO"/>
    <property type="match status" value="1"/>
</dbReference>
<dbReference type="PROSITE" id="PS52041">
    <property type="entry name" value="TOPO_IIB"/>
    <property type="match status" value="1"/>
</dbReference>
<dbReference type="PANTHER" id="PTHR10848">
    <property type="entry name" value="MEIOTIC RECOMBINATION PROTEIN SPO11"/>
    <property type="match status" value="1"/>
</dbReference>
<dbReference type="GO" id="GO:0000228">
    <property type="term" value="C:nuclear chromosome"/>
    <property type="evidence" value="ECO:0007669"/>
    <property type="project" value="TreeGrafter"/>
</dbReference>
<accession>A0A9P9EDK1</accession>
<dbReference type="GO" id="GO:0003677">
    <property type="term" value="F:DNA binding"/>
    <property type="evidence" value="ECO:0007669"/>
    <property type="project" value="UniProtKB-UniRule"/>
</dbReference>
<dbReference type="GO" id="GO:0000706">
    <property type="term" value="P:meiotic DNA double-strand break processing"/>
    <property type="evidence" value="ECO:0007669"/>
    <property type="project" value="TreeGrafter"/>
</dbReference>
<comment type="cofactor">
    <cofactor evidence="2">
        <name>Mg(2+)</name>
        <dbReference type="ChEBI" id="CHEBI:18420"/>
    </cofactor>
</comment>
<comment type="catalytic activity">
    <reaction evidence="1 12">
        <text>ATP-dependent breakage, passage and rejoining of double-stranded DNA.</text>
        <dbReference type="EC" id="5.6.2.2"/>
    </reaction>
</comment>
<dbReference type="EMBL" id="JAGMWT010000002">
    <property type="protein sequence ID" value="KAH7135132.1"/>
    <property type="molecule type" value="Genomic_DNA"/>
</dbReference>
<keyword evidence="11" id="KW-0539">Nucleus</keyword>
<dbReference type="PRINTS" id="PR01551">
    <property type="entry name" value="SPO11HOMOLOG"/>
</dbReference>
<evidence type="ECO:0000256" key="8">
    <source>
        <dbReference type="ARBA" id="ARBA00023029"/>
    </source>
</evidence>
<dbReference type="InterPro" id="IPR013049">
    <property type="entry name" value="Spo11/TopoVI_A_N"/>
</dbReference>
<name>A0A9P9EDK1_9PLEO</name>
<comment type="subcellular location">
    <subcellularLocation>
        <location evidence="3">Nucleus</location>
    </subcellularLocation>
</comment>
<dbReference type="Proteomes" id="UP000700596">
    <property type="component" value="Unassembled WGS sequence"/>
</dbReference>
<dbReference type="GO" id="GO:0042138">
    <property type="term" value="P:meiotic DNA double-strand break formation"/>
    <property type="evidence" value="ECO:0007669"/>
    <property type="project" value="InterPro"/>
</dbReference>
<keyword evidence="7" id="KW-0460">Magnesium</keyword>
<proteinExistence type="inferred from homology"/>
<dbReference type="GO" id="GO:0046872">
    <property type="term" value="F:metal ion binding"/>
    <property type="evidence" value="ECO:0007669"/>
    <property type="project" value="UniProtKB-KW"/>
</dbReference>
<keyword evidence="6" id="KW-0479">Metal-binding</keyword>
<dbReference type="InterPro" id="IPR036388">
    <property type="entry name" value="WH-like_DNA-bd_sf"/>
</dbReference>
<dbReference type="Pfam" id="PF04406">
    <property type="entry name" value="TP6A_N"/>
    <property type="match status" value="1"/>
</dbReference>
<keyword evidence="9 12" id="KW-0238">DNA-binding</keyword>
<dbReference type="InterPro" id="IPR013048">
    <property type="entry name" value="Meiotic_Spo11"/>
</dbReference>
<dbReference type="OrthoDB" id="5377392at2759"/>
<feature type="compositionally biased region" description="Acidic residues" evidence="13">
    <location>
        <begin position="16"/>
        <end position="30"/>
    </location>
</feature>
<evidence type="ECO:0000313" key="16">
    <source>
        <dbReference type="EMBL" id="KAH7135132.1"/>
    </source>
</evidence>
<dbReference type="EC" id="5.6.2.2" evidence="5"/>
<dbReference type="PRINTS" id="PR01550">
    <property type="entry name" value="TOP6AFAMILY"/>
</dbReference>
<comment type="similarity">
    <text evidence="4 12">Belongs to the TOP6A family.</text>
</comment>
<dbReference type="InterPro" id="IPR002815">
    <property type="entry name" value="Spo11/TopoVI_A"/>
</dbReference>
<protein>
    <recommendedName>
        <fullName evidence="5">DNA topoisomerase (ATP-hydrolyzing)</fullName>
        <ecNumber evidence="5">5.6.2.2</ecNumber>
    </recommendedName>
</protein>
<reference evidence="16" key="1">
    <citation type="journal article" date="2021" name="Nat. Commun.">
        <title>Genetic determinants of endophytism in the Arabidopsis root mycobiome.</title>
        <authorList>
            <person name="Mesny F."/>
            <person name="Miyauchi S."/>
            <person name="Thiergart T."/>
            <person name="Pickel B."/>
            <person name="Atanasova L."/>
            <person name="Karlsson M."/>
            <person name="Huettel B."/>
            <person name="Barry K.W."/>
            <person name="Haridas S."/>
            <person name="Chen C."/>
            <person name="Bauer D."/>
            <person name="Andreopoulos W."/>
            <person name="Pangilinan J."/>
            <person name="LaButti K."/>
            <person name="Riley R."/>
            <person name="Lipzen A."/>
            <person name="Clum A."/>
            <person name="Drula E."/>
            <person name="Henrissat B."/>
            <person name="Kohler A."/>
            <person name="Grigoriev I.V."/>
            <person name="Martin F.M."/>
            <person name="Hacquard S."/>
        </authorList>
    </citation>
    <scope>NUCLEOTIDE SEQUENCE</scope>
    <source>
        <strain evidence="16">MPI-CAGE-CH-0243</strain>
    </source>
</reference>
<evidence type="ECO:0000256" key="5">
    <source>
        <dbReference type="ARBA" id="ARBA00012895"/>
    </source>
</evidence>
<organism evidence="16 17">
    <name type="scientific">Dendryphion nanum</name>
    <dbReference type="NCBI Taxonomy" id="256645"/>
    <lineage>
        <taxon>Eukaryota</taxon>
        <taxon>Fungi</taxon>
        <taxon>Dikarya</taxon>
        <taxon>Ascomycota</taxon>
        <taxon>Pezizomycotina</taxon>
        <taxon>Dothideomycetes</taxon>
        <taxon>Pleosporomycetidae</taxon>
        <taxon>Pleosporales</taxon>
        <taxon>Torulaceae</taxon>
        <taxon>Dendryphion</taxon>
    </lineage>
</organism>
<sequence length="468" mass="52251">MDDLEDMLLDYSSSDDMLEDPRDETDDDGEMLENSPLIDLMCWSTTDFPHLDDEGDPDLFMADEDDVEQNTSLAEGSTRDRTSVITRIEAMLENIVDALLHNIDPLSITLKTRSGITRRMRKSHASADETPAPKERRFCFPGSTVKEAWRFTVLLRIIELVHECLLSDVLITKRDIYYRDPNLFLKQTVVDRYVDDLACTLDVPRYFLNVTAAAKGLVAGNFSIHRAGGATIKGTDERAGILIPRVCDADSLELSSLRWILVIEKEATFSALMNSPQGVNLCNEGLILTGKGYPDVASRQFLCRIVSQSPSIPMVMLADYDPDGIAIMSTYKYSSYRLAHETYTAQGTQTLALPQLQWLGVQGHQISRVPVSECDKENTSSACGHAQGYMRLSSRDRDKARNMLAWDLCAENGLEPTWRREIQTMLMLNIKAEMQILEELPGGLVTWLGAELGAKTVMEESTGCSVLG</sequence>
<gene>
    <name evidence="16" type="ORF">B0J11DRAFT_517692</name>
</gene>
<dbReference type="FunFam" id="3.40.1360.10:FF:000018">
    <property type="entry name" value="Type II DNA topoisomerase VI subunit A"/>
    <property type="match status" value="1"/>
</dbReference>
<evidence type="ECO:0000256" key="13">
    <source>
        <dbReference type="SAM" id="MobiDB-lite"/>
    </source>
</evidence>
<comment type="caution">
    <text evidence="16">The sequence shown here is derived from an EMBL/GenBank/DDBJ whole genome shotgun (WGS) entry which is preliminary data.</text>
</comment>
<evidence type="ECO:0000256" key="3">
    <source>
        <dbReference type="ARBA" id="ARBA00004123"/>
    </source>
</evidence>
<dbReference type="PANTHER" id="PTHR10848:SF0">
    <property type="entry name" value="MEIOTIC RECOMBINATION PROTEIN SPO11"/>
    <property type="match status" value="1"/>
</dbReference>
<evidence type="ECO:0000259" key="14">
    <source>
        <dbReference type="Pfam" id="PF04406"/>
    </source>
</evidence>
<evidence type="ECO:0000256" key="12">
    <source>
        <dbReference type="PROSITE-ProRule" id="PRU01385"/>
    </source>
</evidence>
<dbReference type="GO" id="GO:0007131">
    <property type="term" value="P:reciprocal meiotic recombination"/>
    <property type="evidence" value="ECO:0007669"/>
    <property type="project" value="TreeGrafter"/>
</dbReference>
<evidence type="ECO:0000256" key="1">
    <source>
        <dbReference type="ARBA" id="ARBA00000185"/>
    </source>
</evidence>
<keyword evidence="10 12" id="KW-0413">Isomerase</keyword>
<evidence type="ECO:0000259" key="15">
    <source>
        <dbReference type="Pfam" id="PF21180"/>
    </source>
</evidence>
<feature type="active site" description="O-(5'-phospho-DNA)-tyrosine intermediate" evidence="12">
    <location>
        <position position="178"/>
    </location>
</feature>
<dbReference type="Pfam" id="PF21180">
    <property type="entry name" value="TOP6A-Spo11_Toprim"/>
    <property type="match status" value="1"/>
</dbReference>